<dbReference type="InterPro" id="IPR002716">
    <property type="entry name" value="PIN_dom"/>
</dbReference>
<sequence>MNYLLDTHVLLWMLDDKDKLSKEAESAITDRSNTLYVSTATFWELAVKKSSNKLTLDRSLLSIMDTLAELDIRILPIKAIHVFPIETLKTYHRDPFDRIIIAQAMVEELTVISKDAAFPFYPISVLWD</sequence>
<reference evidence="2 3" key="1">
    <citation type="submission" date="2018-11" db="EMBL/GenBank/DDBJ databases">
        <authorList>
            <person name="Zhou Z."/>
            <person name="Wang G."/>
        </authorList>
    </citation>
    <scope>NUCLEOTIDE SEQUENCE [LARGE SCALE GENOMIC DNA]</scope>
    <source>
        <strain evidence="2 3">KCTC42998</strain>
    </source>
</reference>
<dbReference type="PANTHER" id="PTHR36173:SF2">
    <property type="entry name" value="RIBONUCLEASE VAPC16"/>
    <property type="match status" value="1"/>
</dbReference>
<comment type="caution">
    <text evidence="2">The sequence shown here is derived from an EMBL/GenBank/DDBJ whole genome shotgun (WGS) entry which is preliminary data.</text>
</comment>
<evidence type="ECO:0000259" key="1">
    <source>
        <dbReference type="Pfam" id="PF01850"/>
    </source>
</evidence>
<keyword evidence="3" id="KW-1185">Reference proteome</keyword>
<dbReference type="EMBL" id="RQJP01000007">
    <property type="protein sequence ID" value="RRB10258.1"/>
    <property type="molecule type" value="Genomic_DNA"/>
</dbReference>
<dbReference type="Pfam" id="PF01850">
    <property type="entry name" value="PIN"/>
    <property type="match status" value="1"/>
</dbReference>
<accession>A0A3P1CAB4</accession>
<dbReference type="SUPFAM" id="SSF88723">
    <property type="entry name" value="PIN domain-like"/>
    <property type="match status" value="1"/>
</dbReference>
<dbReference type="CDD" id="cd09872">
    <property type="entry name" value="PIN_Sll0205-like"/>
    <property type="match status" value="1"/>
</dbReference>
<protein>
    <submittedName>
        <fullName evidence="2">Type II toxin-antitoxin system VapC family toxin</fullName>
    </submittedName>
</protein>
<dbReference type="Gene3D" id="3.40.50.1010">
    <property type="entry name" value="5'-nuclease"/>
    <property type="match status" value="1"/>
</dbReference>
<dbReference type="InterPro" id="IPR029060">
    <property type="entry name" value="PIN-like_dom_sf"/>
</dbReference>
<dbReference type="Proteomes" id="UP000274271">
    <property type="component" value="Unassembled WGS sequence"/>
</dbReference>
<dbReference type="InterPro" id="IPR041705">
    <property type="entry name" value="PIN_Sll0205"/>
</dbReference>
<evidence type="ECO:0000313" key="3">
    <source>
        <dbReference type="Proteomes" id="UP000274271"/>
    </source>
</evidence>
<evidence type="ECO:0000313" key="2">
    <source>
        <dbReference type="EMBL" id="RRB10258.1"/>
    </source>
</evidence>
<gene>
    <name evidence="2" type="ORF">EHT87_28915</name>
</gene>
<proteinExistence type="predicted"/>
<dbReference type="OrthoDB" id="9798990at2"/>
<dbReference type="AlphaFoldDB" id="A0A3P1CAB4"/>
<feature type="domain" description="PIN" evidence="1">
    <location>
        <begin position="3"/>
        <end position="118"/>
    </location>
</feature>
<name>A0A3P1CAB4_9BACT</name>
<dbReference type="PANTHER" id="PTHR36173">
    <property type="entry name" value="RIBONUCLEASE VAPC16-RELATED"/>
    <property type="match status" value="1"/>
</dbReference>
<dbReference type="InterPro" id="IPR052919">
    <property type="entry name" value="TA_system_RNase"/>
</dbReference>
<dbReference type="RefSeq" id="WP_124910271.1">
    <property type="nucleotide sequence ID" value="NZ_RQJP01000007.1"/>
</dbReference>
<organism evidence="2 3">
    <name type="scientific">Larkinella knui</name>
    <dbReference type="NCBI Taxonomy" id="2025310"/>
    <lineage>
        <taxon>Bacteria</taxon>
        <taxon>Pseudomonadati</taxon>
        <taxon>Bacteroidota</taxon>
        <taxon>Cytophagia</taxon>
        <taxon>Cytophagales</taxon>
        <taxon>Spirosomataceae</taxon>
        <taxon>Larkinella</taxon>
    </lineage>
</organism>